<name>A0A7W7ZP06_9BACT</name>
<dbReference type="SUPFAM" id="SSF63829">
    <property type="entry name" value="Calcium-dependent phosphotriesterase"/>
    <property type="match status" value="1"/>
</dbReference>
<evidence type="ECO:0000313" key="2">
    <source>
        <dbReference type="Proteomes" id="UP000584867"/>
    </source>
</evidence>
<protein>
    <submittedName>
        <fullName evidence="1">Ligand-binding sensor domain-containing protein</fullName>
    </submittedName>
</protein>
<dbReference type="RefSeq" id="WP_184254585.1">
    <property type="nucleotide sequence ID" value="NZ_JACHIO010000006.1"/>
</dbReference>
<dbReference type="Proteomes" id="UP000584867">
    <property type="component" value="Unassembled WGS sequence"/>
</dbReference>
<accession>A0A7W7ZP06</accession>
<evidence type="ECO:0000313" key="1">
    <source>
        <dbReference type="EMBL" id="MBB5063428.1"/>
    </source>
</evidence>
<reference evidence="1 2" key="1">
    <citation type="submission" date="2020-08" db="EMBL/GenBank/DDBJ databases">
        <title>Genomic Encyclopedia of Type Strains, Phase IV (KMG-V): Genome sequencing to study the core and pangenomes of soil and plant-associated prokaryotes.</title>
        <authorList>
            <person name="Whitman W."/>
        </authorList>
    </citation>
    <scope>NUCLEOTIDE SEQUENCE [LARGE SCALE GENOMIC DNA]</scope>
    <source>
        <strain evidence="1 2">X5P3</strain>
    </source>
</reference>
<dbReference type="InterPro" id="IPR015943">
    <property type="entry name" value="WD40/YVTN_repeat-like_dom_sf"/>
</dbReference>
<organism evidence="1 2">
    <name type="scientific">Granulicella mallensis</name>
    <dbReference type="NCBI Taxonomy" id="940614"/>
    <lineage>
        <taxon>Bacteria</taxon>
        <taxon>Pseudomonadati</taxon>
        <taxon>Acidobacteriota</taxon>
        <taxon>Terriglobia</taxon>
        <taxon>Terriglobales</taxon>
        <taxon>Acidobacteriaceae</taxon>
        <taxon>Granulicella</taxon>
    </lineage>
</organism>
<dbReference type="Gene3D" id="2.130.10.10">
    <property type="entry name" value="YVTN repeat-like/Quinoprotein amine dehydrogenase"/>
    <property type="match status" value="3"/>
</dbReference>
<dbReference type="SUPFAM" id="SSF69322">
    <property type="entry name" value="Tricorn protease domain 2"/>
    <property type="match status" value="1"/>
</dbReference>
<comment type="caution">
    <text evidence="1">The sequence shown here is derived from an EMBL/GenBank/DDBJ whole genome shotgun (WGS) entry which is preliminary data.</text>
</comment>
<gene>
    <name evidence="1" type="ORF">HDF15_001770</name>
</gene>
<dbReference type="EMBL" id="JACHIO010000006">
    <property type="protein sequence ID" value="MBB5063428.1"/>
    <property type="molecule type" value="Genomic_DNA"/>
</dbReference>
<dbReference type="AlphaFoldDB" id="A0A7W7ZP06"/>
<sequence length="657" mass="69754">MRKATIGISAALLILVIGGAGFALFRINLTLRSTRERVDTEGNLAFDLLALDSSSSGAQGPKSGFESLPSPNNAVAGASFRGKLYLAGPGGLADYYKPDAPPELLQAGRDLPSAAITALATGRLHGGGTAKYLFAATQGEGLLLLPDDTTKPIRQLRASDPTERDITAVLSLASGDLLIGTRRAGLLLYNGKTLRLFKPEFAGLPITALAGDESDFWVGTRTRGVWHWHAGQLDTFNQNAGLPDPEVEDIVVGAAGVFVGTPLGVAEFTNGRPARVLAQGLFAHSVALDENILMVATIDQGLHEIDLRPRQPLHQPSADEGLNHAHLFTADGALFAVGDGKVLRHGRGGINGDWQTIISAPPQSLTDRNVTSLNFAPDGRLWIGYFDRGVDVLNLQNGHAEHVEDDHVFCVNRIVTDPLRQTMDVATANGLVLFDPSRTTPTERQVLLRRDGLIADQVTDIAFTHEGMTLATPAGITFFTPSGAQSLYAFQGLVNNHVYTLAADRTNGHLLAGTLGGISILDDEAVRQNVTLKNSGLKRNWITAILRVPEAGTADTWFVGTYGGGIVQMDAAGHITAMDGATTSAVINPNAMLATAQHVFAGSLDNGLLIYNRASRRWSQITAGLPSKNVTAFAENGGELYIGTDNGIVRIAEARLP</sequence>
<proteinExistence type="predicted"/>